<accession>A0AAP7DKN3</accession>
<gene>
    <name evidence="1" type="ORF">HMI46_26570</name>
</gene>
<dbReference type="Gene3D" id="3.40.1440.10">
    <property type="entry name" value="GIY-YIG endonuclease"/>
    <property type="match status" value="1"/>
</dbReference>
<dbReference type="Proteomes" id="UP000552038">
    <property type="component" value="Unassembled WGS sequence"/>
</dbReference>
<comment type="caution">
    <text evidence="1">The sequence shown here is derived from an EMBL/GenBank/DDBJ whole genome shotgun (WGS) entry which is preliminary data.</text>
</comment>
<reference evidence="1 2" key="1">
    <citation type="submission" date="2020-05" db="EMBL/GenBank/DDBJ databases">
        <title>Whole genome sequencing and identification of novel metabolites from Paenibacillus alvei strain JR949.</title>
        <authorList>
            <person name="Rajendhran J."/>
            <person name="Sree Pranav P."/>
            <person name="Mahalakshmi B."/>
            <person name="Karthikeyan R."/>
        </authorList>
    </citation>
    <scope>NUCLEOTIDE SEQUENCE [LARGE SCALE GENOMIC DNA]</scope>
    <source>
        <strain evidence="1 2">JR949</strain>
    </source>
</reference>
<protein>
    <submittedName>
        <fullName evidence="1">GIY-YIG nuclease family protein</fullName>
    </submittedName>
</protein>
<dbReference type="InterPro" id="IPR035901">
    <property type="entry name" value="GIY-YIG_endonuc_sf"/>
</dbReference>
<dbReference type="EMBL" id="JABFOR010000074">
    <property type="protein sequence ID" value="NOJ74078.1"/>
    <property type="molecule type" value="Genomic_DNA"/>
</dbReference>
<organism evidence="1 2">
    <name type="scientific">Paenibacillus alvei</name>
    <name type="common">Bacillus alvei</name>
    <dbReference type="NCBI Taxonomy" id="44250"/>
    <lineage>
        <taxon>Bacteria</taxon>
        <taxon>Bacillati</taxon>
        <taxon>Bacillota</taxon>
        <taxon>Bacilli</taxon>
        <taxon>Bacillales</taxon>
        <taxon>Paenibacillaceae</taxon>
        <taxon>Paenibacillus</taxon>
    </lineage>
</organism>
<dbReference type="AlphaFoldDB" id="A0AAP7DKN3"/>
<sequence length="150" mass="17808">MPRKRWYNDQITERYIYALLHFSSKASHVYIGQSVDPYKRFISHENPWVNEQVVKGEEPKLLILEKARLSQYEAYQLEVVWLRVALSQNFEVHNSKADIKNAWSIWDQLKPLVGSRKLPNSYELGNFQMIEDENLLNHILASWIRLIGEH</sequence>
<name>A0AAP7DKN3_PAEAL</name>
<dbReference type="RefSeq" id="WP_171419963.1">
    <property type="nucleotide sequence ID" value="NZ_JABFOR010000074.1"/>
</dbReference>
<evidence type="ECO:0000313" key="1">
    <source>
        <dbReference type="EMBL" id="NOJ74078.1"/>
    </source>
</evidence>
<proteinExistence type="predicted"/>
<dbReference type="SUPFAM" id="SSF82771">
    <property type="entry name" value="GIY-YIG endonuclease"/>
    <property type="match status" value="1"/>
</dbReference>
<evidence type="ECO:0000313" key="2">
    <source>
        <dbReference type="Proteomes" id="UP000552038"/>
    </source>
</evidence>